<keyword evidence="1" id="KW-0472">Membrane</keyword>
<protein>
    <submittedName>
        <fullName evidence="2">Uncharacterized protein</fullName>
    </submittedName>
</protein>
<proteinExistence type="predicted"/>
<sequence>MDIIQIILVIGAVIAGLFILWAIIASVLAVAAKKQFDQAVAKQDAEYDAFRKRHGLR</sequence>
<comment type="caution">
    <text evidence="2">The sequence shown here is derived from an EMBL/GenBank/DDBJ whole genome shotgun (WGS) entry which is preliminary data.</text>
</comment>
<gene>
    <name evidence="2" type="ORF">GCM10007173_17220</name>
</gene>
<dbReference type="Proteomes" id="UP000606115">
    <property type="component" value="Unassembled WGS sequence"/>
</dbReference>
<keyword evidence="1" id="KW-1133">Transmembrane helix</keyword>
<dbReference type="GeneID" id="303304092"/>
<organism evidence="2 3">
    <name type="scientific">Glutamicibacter ardleyensis</name>
    <dbReference type="NCBI Taxonomy" id="225894"/>
    <lineage>
        <taxon>Bacteria</taxon>
        <taxon>Bacillati</taxon>
        <taxon>Actinomycetota</taxon>
        <taxon>Actinomycetes</taxon>
        <taxon>Micrococcales</taxon>
        <taxon>Micrococcaceae</taxon>
        <taxon>Glutamicibacter</taxon>
    </lineage>
</organism>
<evidence type="ECO:0000256" key="1">
    <source>
        <dbReference type="SAM" id="Phobius"/>
    </source>
</evidence>
<keyword evidence="3" id="KW-1185">Reference proteome</keyword>
<accession>A0ABQ2DMM3</accession>
<dbReference type="EMBL" id="BMKX01000003">
    <property type="protein sequence ID" value="GGJ59027.1"/>
    <property type="molecule type" value="Genomic_DNA"/>
</dbReference>
<evidence type="ECO:0000313" key="2">
    <source>
        <dbReference type="EMBL" id="GGJ59027.1"/>
    </source>
</evidence>
<feature type="transmembrane region" description="Helical" evidence="1">
    <location>
        <begin position="6"/>
        <end position="32"/>
    </location>
</feature>
<keyword evidence="1" id="KW-0812">Transmembrane</keyword>
<reference evidence="3" key="1">
    <citation type="journal article" date="2019" name="Int. J. Syst. Evol. Microbiol.">
        <title>The Global Catalogue of Microorganisms (GCM) 10K type strain sequencing project: providing services to taxonomists for standard genome sequencing and annotation.</title>
        <authorList>
            <consortium name="The Broad Institute Genomics Platform"/>
            <consortium name="The Broad Institute Genome Sequencing Center for Infectious Disease"/>
            <person name="Wu L."/>
            <person name="Ma J."/>
        </authorList>
    </citation>
    <scope>NUCLEOTIDE SEQUENCE [LARGE SCALE GENOMIC DNA]</scope>
    <source>
        <strain evidence="3">CGMCC 1.3685</strain>
    </source>
</reference>
<name>A0ABQ2DMM3_9MICC</name>
<dbReference type="RefSeq" id="WP_170947932.1">
    <property type="nucleotide sequence ID" value="NZ_BMKX01000003.1"/>
</dbReference>
<evidence type="ECO:0000313" key="3">
    <source>
        <dbReference type="Proteomes" id="UP000606115"/>
    </source>
</evidence>